<keyword evidence="3" id="KW-1003">Cell membrane</keyword>
<feature type="transmembrane region" description="Helical" evidence="7">
    <location>
        <begin position="222"/>
        <end position="242"/>
    </location>
</feature>
<dbReference type="InterPro" id="IPR010920">
    <property type="entry name" value="LSM_dom_sf"/>
</dbReference>
<feature type="transmembrane region" description="Helical" evidence="7">
    <location>
        <begin position="443"/>
        <end position="462"/>
    </location>
</feature>
<dbReference type="Pfam" id="PF21082">
    <property type="entry name" value="MS_channel_3rd"/>
    <property type="match status" value="1"/>
</dbReference>
<feature type="transmembrane region" description="Helical" evidence="7">
    <location>
        <begin position="170"/>
        <end position="194"/>
    </location>
</feature>
<dbReference type="InterPro" id="IPR011014">
    <property type="entry name" value="MscS_channel_TM-2"/>
</dbReference>
<evidence type="ECO:0000313" key="11">
    <source>
        <dbReference type="EMBL" id="RFC68181.1"/>
    </source>
</evidence>
<feature type="domain" description="Mechanosensitive ion channel MscS" evidence="8">
    <location>
        <begin position="576"/>
        <end position="641"/>
    </location>
</feature>
<comment type="caution">
    <text evidence="11">The sequence shown here is derived from an EMBL/GenBank/DDBJ whole genome shotgun (WGS) entry which is preliminary data.</text>
</comment>
<evidence type="ECO:0000259" key="9">
    <source>
        <dbReference type="Pfam" id="PF21082"/>
    </source>
</evidence>
<feature type="transmembrane region" description="Helical" evidence="7">
    <location>
        <begin position="55"/>
        <end position="74"/>
    </location>
</feature>
<dbReference type="Proteomes" id="UP000262379">
    <property type="component" value="Unassembled WGS sequence"/>
</dbReference>
<feature type="transmembrane region" description="Helical" evidence="7">
    <location>
        <begin position="559"/>
        <end position="578"/>
    </location>
</feature>
<evidence type="ECO:0000256" key="3">
    <source>
        <dbReference type="ARBA" id="ARBA00022475"/>
    </source>
</evidence>
<feature type="transmembrane region" description="Helical" evidence="7">
    <location>
        <begin position="330"/>
        <end position="353"/>
    </location>
</feature>
<feature type="transmembrane region" description="Helical" evidence="7">
    <location>
        <begin position="254"/>
        <end position="278"/>
    </location>
</feature>
<dbReference type="Gene3D" id="3.30.70.100">
    <property type="match status" value="1"/>
</dbReference>
<reference evidence="12" key="1">
    <citation type="submission" date="2018-08" db="EMBL/GenBank/DDBJ databases">
        <authorList>
            <person name="Im W.T."/>
        </authorList>
    </citation>
    <scope>NUCLEOTIDE SEQUENCE [LARGE SCALE GENOMIC DNA]</scope>
    <source>
        <strain evidence="12">LA-28</strain>
    </source>
</reference>
<name>A0A371XG33_9HYPH</name>
<dbReference type="SUPFAM" id="SSF50182">
    <property type="entry name" value="Sm-like ribonucleoproteins"/>
    <property type="match status" value="1"/>
</dbReference>
<evidence type="ECO:0000256" key="6">
    <source>
        <dbReference type="ARBA" id="ARBA00023136"/>
    </source>
</evidence>
<keyword evidence="5 7" id="KW-1133">Transmembrane helix</keyword>
<gene>
    <name evidence="11" type="ORF">DY251_07865</name>
</gene>
<feature type="transmembrane region" description="Helical" evidence="7">
    <location>
        <begin position="531"/>
        <end position="553"/>
    </location>
</feature>
<dbReference type="SUPFAM" id="SSF82689">
    <property type="entry name" value="Mechanosensitive channel protein MscS (YggB), C-terminal domain"/>
    <property type="match status" value="1"/>
</dbReference>
<dbReference type="EMBL" id="QURN01000005">
    <property type="protein sequence ID" value="RFC68181.1"/>
    <property type="molecule type" value="Genomic_DNA"/>
</dbReference>
<dbReference type="InterPro" id="IPR006685">
    <property type="entry name" value="MscS_channel_2nd"/>
</dbReference>
<keyword evidence="4 7" id="KW-0812">Transmembrane</keyword>
<dbReference type="GO" id="GO:0008381">
    <property type="term" value="F:mechanosensitive monoatomic ion channel activity"/>
    <property type="evidence" value="ECO:0007669"/>
    <property type="project" value="InterPro"/>
</dbReference>
<dbReference type="AlphaFoldDB" id="A0A371XG33"/>
<feature type="domain" description="Mechanosensitive ion channel MscS C-terminal" evidence="9">
    <location>
        <begin position="647"/>
        <end position="734"/>
    </location>
</feature>
<evidence type="ECO:0000256" key="2">
    <source>
        <dbReference type="ARBA" id="ARBA00008017"/>
    </source>
</evidence>
<proteinExistence type="inferred from homology"/>
<dbReference type="PANTHER" id="PTHR30460">
    <property type="entry name" value="MODERATE CONDUCTANCE MECHANOSENSITIVE CHANNEL YBIO"/>
    <property type="match status" value="1"/>
</dbReference>
<evidence type="ECO:0000259" key="8">
    <source>
        <dbReference type="Pfam" id="PF00924"/>
    </source>
</evidence>
<feature type="transmembrane region" description="Helical" evidence="7">
    <location>
        <begin position="365"/>
        <end position="384"/>
    </location>
</feature>
<dbReference type="SUPFAM" id="SSF82861">
    <property type="entry name" value="Mechanosensitive channel protein MscS (YggB), transmembrane region"/>
    <property type="match status" value="1"/>
</dbReference>
<sequence>MVQHRNGCAACCDALAYAEIIASTSTKSATGRRRRSGYCQARIVEGSAVMALQRLRSLIVTAVLMMLALIMPAFSQAQSAPSPEKVDQLIQLLSDPTVKDWLAKQSSQAAQPADAAPAQPDDAMSKSMVSTGLERIREHVQRIIRAVPQLPEEFARARTITMLEFANRGLFGVFLIVATFIVAGVVLSAIIYRLTARLRQWIIKLPHTTPLGRAKRFGGRNLYATLLICAFVVGSAGAFLMFQWPPLLREIVLAYLTAAIGVWAVRAYVASTLIPTFMQIDNAEALRALPISNAAADHWFRWLLIIAVWFGLVAATLSFAPLLGFTKDGMLAMSVPTSTILLILTLLAVWLRPRDASLIPHKRKLGHTAITWLLTLFFIIFWLMRLAGLWFAMWLTIAAVGVPFLIYLAHRAVHYLLRADPADEPGSAMPAISVALIDRGIRVALIALSAYLLARAFGLGISSMQSQEHPTLNLILRALLNAAVIVLAADFGWSIIKAVIERRLGVARISGGEAAHEIDTRQMRLLTLLPIIKNMVFAVIVVMAVLMILSSIGIQIGPLIAGAGVVGVAVGFGAQTLVKDIISGIFYLLDDAFRVGEYISSGKYMGTVESFSLRSVKLRHHRGALYTIPFGELGAVQNQSRDWTTDKFNITVGYDTDIDAARKLIKKVGLQIAEDPEFAPYVIEPIKMQGVQDFGEYGVVLRLKSTRKPGQAFGMKRRFYIAIKQAFKEAGIIIPIASVHVHHDEAADDKVAATATRIRRRKAAASGGDGS</sequence>
<protein>
    <submittedName>
        <fullName evidence="11">Mechanosensitive ion channel family protein</fullName>
    </submittedName>
</protein>
<dbReference type="Pfam" id="PF21088">
    <property type="entry name" value="MS_channel_1st"/>
    <property type="match status" value="1"/>
</dbReference>
<feature type="transmembrane region" description="Helical" evidence="7">
    <location>
        <begin position="474"/>
        <end position="496"/>
    </location>
</feature>
<dbReference type="Pfam" id="PF00924">
    <property type="entry name" value="MS_channel_2nd"/>
    <property type="match status" value="1"/>
</dbReference>
<dbReference type="PANTHER" id="PTHR30460:SF0">
    <property type="entry name" value="MODERATE CONDUCTANCE MECHANOSENSITIVE CHANNEL YBIO"/>
    <property type="match status" value="1"/>
</dbReference>
<dbReference type="InterPro" id="IPR049142">
    <property type="entry name" value="MS_channel_1st"/>
</dbReference>
<dbReference type="Gene3D" id="2.30.30.60">
    <property type="match status" value="1"/>
</dbReference>
<dbReference type="InterPro" id="IPR023408">
    <property type="entry name" value="MscS_beta-dom_sf"/>
</dbReference>
<feature type="transmembrane region" description="Helical" evidence="7">
    <location>
        <begin position="390"/>
        <end position="409"/>
    </location>
</feature>
<dbReference type="GO" id="GO:0005886">
    <property type="term" value="C:plasma membrane"/>
    <property type="evidence" value="ECO:0007669"/>
    <property type="project" value="UniProtKB-SubCell"/>
</dbReference>
<evidence type="ECO:0000313" key="12">
    <source>
        <dbReference type="Proteomes" id="UP000262379"/>
    </source>
</evidence>
<organism evidence="11 12">
    <name type="scientific">Mesorhizobium denitrificans</name>
    <dbReference type="NCBI Taxonomy" id="2294114"/>
    <lineage>
        <taxon>Bacteria</taxon>
        <taxon>Pseudomonadati</taxon>
        <taxon>Pseudomonadota</taxon>
        <taxon>Alphaproteobacteria</taxon>
        <taxon>Hyphomicrobiales</taxon>
        <taxon>Phyllobacteriaceae</taxon>
        <taxon>Mesorhizobium</taxon>
    </lineage>
</organism>
<feature type="domain" description="Mechanosensitive ion channel transmembrane helices 2/3" evidence="10">
    <location>
        <begin position="536"/>
        <end position="575"/>
    </location>
</feature>
<dbReference type="Gene3D" id="1.10.287.1260">
    <property type="match status" value="1"/>
</dbReference>
<feature type="transmembrane region" description="Helical" evidence="7">
    <location>
        <begin position="299"/>
        <end position="324"/>
    </location>
</feature>
<comment type="subcellular location">
    <subcellularLocation>
        <location evidence="1">Cell membrane</location>
        <topology evidence="1">Multi-pass membrane protein</topology>
    </subcellularLocation>
</comment>
<evidence type="ECO:0000256" key="1">
    <source>
        <dbReference type="ARBA" id="ARBA00004651"/>
    </source>
</evidence>
<dbReference type="InterPro" id="IPR049278">
    <property type="entry name" value="MS_channel_C"/>
</dbReference>
<accession>A0A371XG33</accession>
<evidence type="ECO:0000256" key="4">
    <source>
        <dbReference type="ARBA" id="ARBA00022692"/>
    </source>
</evidence>
<keyword evidence="6 7" id="KW-0472">Membrane</keyword>
<evidence type="ECO:0000256" key="7">
    <source>
        <dbReference type="SAM" id="Phobius"/>
    </source>
</evidence>
<evidence type="ECO:0000256" key="5">
    <source>
        <dbReference type="ARBA" id="ARBA00022989"/>
    </source>
</evidence>
<dbReference type="InterPro" id="IPR045276">
    <property type="entry name" value="YbiO_bact"/>
</dbReference>
<keyword evidence="12" id="KW-1185">Reference proteome</keyword>
<comment type="similarity">
    <text evidence="2">Belongs to the MscS (TC 1.A.23) family.</text>
</comment>
<evidence type="ECO:0000259" key="10">
    <source>
        <dbReference type="Pfam" id="PF21088"/>
    </source>
</evidence>
<dbReference type="InterPro" id="IPR011066">
    <property type="entry name" value="MscS_channel_C_sf"/>
</dbReference>